<keyword evidence="1" id="KW-0472">Membrane</keyword>
<keyword evidence="3" id="KW-1185">Reference proteome</keyword>
<evidence type="ECO:0000256" key="1">
    <source>
        <dbReference type="SAM" id="Phobius"/>
    </source>
</evidence>
<dbReference type="EMBL" id="JBJOSA010000028">
    <property type="protein sequence ID" value="MFL8939030.1"/>
    <property type="molecule type" value="Genomic_DNA"/>
</dbReference>
<dbReference type="Proteomes" id="UP001628668">
    <property type="component" value="Unassembled WGS sequence"/>
</dbReference>
<accession>A0ABW8VW04</accession>
<gene>
    <name evidence="2" type="ORF">ACKA06_19785</name>
</gene>
<feature type="transmembrane region" description="Helical" evidence="1">
    <location>
        <begin position="46"/>
        <end position="71"/>
    </location>
</feature>
<comment type="caution">
    <text evidence="2">The sequence shown here is derived from an EMBL/GenBank/DDBJ whole genome shotgun (WGS) entry which is preliminary data.</text>
</comment>
<reference evidence="2 3" key="1">
    <citation type="submission" date="2024-12" db="EMBL/GenBank/DDBJ databases">
        <authorList>
            <person name="Li X."/>
            <person name="Zhang D."/>
        </authorList>
    </citation>
    <scope>NUCLEOTIDE SEQUENCE [LARGE SCALE GENOMIC DNA]</scope>
    <source>
        <strain evidence="2 3">JCM19602</strain>
    </source>
</reference>
<dbReference type="RefSeq" id="WP_411160457.1">
    <property type="nucleotide sequence ID" value="NZ_JBJOSA010000028.1"/>
</dbReference>
<evidence type="ECO:0000313" key="3">
    <source>
        <dbReference type="Proteomes" id="UP001628668"/>
    </source>
</evidence>
<proteinExistence type="predicted"/>
<organism evidence="2 3">
    <name type="scientific">Rossellomorea oryzaecorticis</name>
    <dbReference type="NCBI Taxonomy" id="1396505"/>
    <lineage>
        <taxon>Bacteria</taxon>
        <taxon>Bacillati</taxon>
        <taxon>Bacillota</taxon>
        <taxon>Bacilli</taxon>
        <taxon>Bacillales</taxon>
        <taxon>Bacillaceae</taxon>
        <taxon>Rossellomorea</taxon>
    </lineage>
</organism>
<dbReference type="Pfam" id="PF14110">
    <property type="entry name" value="DUF4282"/>
    <property type="match status" value="1"/>
</dbReference>
<name>A0ABW8VW04_9BACI</name>
<protein>
    <submittedName>
        <fullName evidence="2">DUF4282 domain-containing protein</fullName>
    </submittedName>
</protein>
<keyword evidence="1" id="KW-1133">Transmembrane helix</keyword>
<feature type="transmembrane region" description="Helical" evidence="1">
    <location>
        <begin position="18"/>
        <end position="40"/>
    </location>
</feature>
<evidence type="ECO:0000313" key="2">
    <source>
        <dbReference type="EMBL" id="MFL8939030.1"/>
    </source>
</evidence>
<keyword evidence="1" id="KW-0812">Transmembrane</keyword>
<dbReference type="InterPro" id="IPR025557">
    <property type="entry name" value="DUF4282"/>
</dbReference>
<sequence length="91" mass="10011">MDQFLNFNKMITPTIIKAIFWVGVVISVISGLIMIISGAASGGIQIFGGLLTIVIDPLLTRIYCELLIVLFKMHEALQTIKENSTKERMGA</sequence>